<dbReference type="Proteomes" id="UP001596116">
    <property type="component" value="Unassembled WGS sequence"/>
</dbReference>
<dbReference type="PANTHER" id="PTHR19288">
    <property type="entry name" value="4-NITROPHENYLPHOSPHATASE-RELATED"/>
    <property type="match status" value="1"/>
</dbReference>
<dbReference type="RefSeq" id="WP_379882174.1">
    <property type="nucleotide sequence ID" value="NZ_JBHPON010000002.1"/>
</dbReference>
<dbReference type="InterPro" id="IPR006357">
    <property type="entry name" value="HAD-SF_hydro_IIA"/>
</dbReference>
<dbReference type="Pfam" id="PF13242">
    <property type="entry name" value="Hydrolase_like"/>
    <property type="match status" value="1"/>
</dbReference>
<accession>A0ABW1KXE5</accession>
<gene>
    <name evidence="1" type="ORF">ACFMB1_13585</name>
</gene>
<keyword evidence="1" id="KW-0378">Hydrolase</keyword>
<evidence type="ECO:0000313" key="2">
    <source>
        <dbReference type="Proteomes" id="UP001596116"/>
    </source>
</evidence>
<dbReference type="EMBL" id="JBHPON010000002">
    <property type="protein sequence ID" value="MFC6036584.1"/>
    <property type="molecule type" value="Genomic_DNA"/>
</dbReference>
<proteinExistence type="predicted"/>
<organism evidence="1 2">
    <name type="scientific">Hyphococcus aureus</name>
    <dbReference type="NCBI Taxonomy" id="2666033"/>
    <lineage>
        <taxon>Bacteria</taxon>
        <taxon>Pseudomonadati</taxon>
        <taxon>Pseudomonadota</taxon>
        <taxon>Alphaproteobacteria</taxon>
        <taxon>Parvularculales</taxon>
        <taxon>Parvularculaceae</taxon>
        <taxon>Hyphococcus</taxon>
    </lineage>
</organism>
<comment type="caution">
    <text evidence="1">The sequence shown here is derived from an EMBL/GenBank/DDBJ whole genome shotgun (WGS) entry which is preliminary data.</text>
</comment>
<name>A0ABW1KXE5_9PROT</name>
<dbReference type="Gene3D" id="3.40.50.1000">
    <property type="entry name" value="HAD superfamily/HAD-like"/>
    <property type="match status" value="2"/>
</dbReference>
<keyword evidence="2" id="KW-1185">Reference proteome</keyword>
<dbReference type="InterPro" id="IPR036412">
    <property type="entry name" value="HAD-like_sf"/>
</dbReference>
<evidence type="ECO:0000313" key="1">
    <source>
        <dbReference type="EMBL" id="MFC6036584.1"/>
    </source>
</evidence>
<dbReference type="SUPFAM" id="SSF56784">
    <property type="entry name" value="HAD-like"/>
    <property type="match status" value="1"/>
</dbReference>
<dbReference type="InterPro" id="IPR023214">
    <property type="entry name" value="HAD_sf"/>
</dbReference>
<protein>
    <submittedName>
        <fullName evidence="1">HAD-IIA family hydrolase</fullName>
    </submittedName>
</protein>
<dbReference type="Pfam" id="PF13344">
    <property type="entry name" value="Hydrolase_6"/>
    <property type="match status" value="1"/>
</dbReference>
<dbReference type="GO" id="GO:0016787">
    <property type="term" value="F:hydrolase activity"/>
    <property type="evidence" value="ECO:0007669"/>
    <property type="project" value="UniProtKB-KW"/>
</dbReference>
<dbReference type="PANTHER" id="PTHR19288:SF46">
    <property type="entry name" value="HALOACID DEHALOGENASE-LIKE HYDROLASE DOMAIN-CONTAINING PROTEIN 2"/>
    <property type="match status" value="1"/>
</dbReference>
<reference evidence="1 2" key="1">
    <citation type="submission" date="2024-09" db="EMBL/GenBank/DDBJ databases">
        <authorList>
            <person name="Zhang Z.-H."/>
        </authorList>
    </citation>
    <scope>NUCLEOTIDE SEQUENCE [LARGE SCALE GENOMIC DNA]</scope>
    <source>
        <strain evidence="1 2">HHTR114</strain>
    </source>
</reference>
<sequence length="281" mass="29986">MPHELNAAEGFIFDMDGTLVLGDKASAGHVALPGAIETLKFLRERGVPFQVFTNGTARTPDWYANSMRKAGLDVRDEEFMTPSTSAAHYLKEKGAERILVLGKEPVWKPLTDLGLNIVEAPGDGGPYDAIYVGWFREFTFPDLEATTHAIWAGAQLTTASDVPFFAAAGAEKRGIGTSFAINAMLKALTGAEAHVLGKPSLDALQVAKARMGLSPDAKIVVVGDDPQLEARMANEGGAFSVGVATGIYDEAAFRSREDPLERPELLLSGIDKLAALLREGA</sequence>